<evidence type="ECO:0000256" key="1">
    <source>
        <dbReference type="SAM" id="MobiDB-lite"/>
    </source>
</evidence>
<organism evidence="2 3">
    <name type="scientific">Roseinatronobacter alkalisoli</name>
    <dbReference type="NCBI Taxonomy" id="3028235"/>
    <lineage>
        <taxon>Bacteria</taxon>
        <taxon>Pseudomonadati</taxon>
        <taxon>Pseudomonadota</taxon>
        <taxon>Alphaproteobacteria</taxon>
        <taxon>Rhodobacterales</taxon>
        <taxon>Paracoccaceae</taxon>
        <taxon>Roseinatronobacter</taxon>
    </lineage>
</organism>
<dbReference type="InterPro" id="IPR010836">
    <property type="entry name" value="SapC"/>
</dbReference>
<sequence length="258" mass="27970">MTKQLLIYENAVPISAAAHADVSVRTGYNWNFAAQLNSVPVLVPEMEPACAEMPIVFTGQADSLTPVALMGLQSGENLFVTADGGWSGRYIPAFLRRYPFVFAETGADGKTLTLCIDEAYEGVNRAGRGERLFDSEGTRTQYLGNMLKFTTDYQTQHNLTRAFCQTLTELALLEPAVATVTRADGTTATLTGFQRVNRDKLAALPDDRLAEMFRNGMLGLIYFHIASLGHLAALGQRDTRTAAPSDAPAQPAEESAQA</sequence>
<evidence type="ECO:0000313" key="3">
    <source>
        <dbReference type="Proteomes" id="UP001431784"/>
    </source>
</evidence>
<evidence type="ECO:0000313" key="2">
    <source>
        <dbReference type="EMBL" id="MDD7970279.1"/>
    </source>
</evidence>
<keyword evidence="3" id="KW-1185">Reference proteome</keyword>
<feature type="compositionally biased region" description="Low complexity" evidence="1">
    <location>
        <begin position="242"/>
        <end position="258"/>
    </location>
</feature>
<accession>A0ABT5T5N8</accession>
<feature type="region of interest" description="Disordered" evidence="1">
    <location>
        <begin position="239"/>
        <end position="258"/>
    </location>
</feature>
<reference evidence="2" key="1">
    <citation type="submission" date="2023-02" db="EMBL/GenBank/DDBJ databases">
        <title>Description of Roseinatronobacter alkalisoli sp. nov., an alkaliphilic bacerium isolated from soda soil.</title>
        <authorList>
            <person name="Wei W."/>
        </authorList>
    </citation>
    <scope>NUCLEOTIDE SEQUENCE</scope>
    <source>
        <strain evidence="2">HJB301</strain>
    </source>
</reference>
<protein>
    <submittedName>
        <fullName evidence="2">SapC family protein</fullName>
    </submittedName>
</protein>
<comment type="caution">
    <text evidence="2">The sequence shown here is derived from an EMBL/GenBank/DDBJ whole genome shotgun (WGS) entry which is preliminary data.</text>
</comment>
<dbReference type="Proteomes" id="UP001431784">
    <property type="component" value="Unassembled WGS sequence"/>
</dbReference>
<proteinExistence type="predicted"/>
<dbReference type="EMBL" id="JAQZSM010000002">
    <property type="protein sequence ID" value="MDD7970279.1"/>
    <property type="molecule type" value="Genomic_DNA"/>
</dbReference>
<dbReference type="RefSeq" id="WP_274350876.1">
    <property type="nucleotide sequence ID" value="NZ_JAQZSM010000002.1"/>
</dbReference>
<dbReference type="Pfam" id="PF07277">
    <property type="entry name" value="SapC"/>
    <property type="match status" value="1"/>
</dbReference>
<name>A0ABT5T5N8_9RHOB</name>
<gene>
    <name evidence="2" type="ORF">PUT78_04140</name>
</gene>